<dbReference type="InterPro" id="IPR011990">
    <property type="entry name" value="TPR-like_helical_dom_sf"/>
</dbReference>
<dbReference type="SUPFAM" id="SSF48452">
    <property type="entry name" value="TPR-like"/>
    <property type="match status" value="1"/>
</dbReference>
<gene>
    <name evidence="2" type="ORF">BN980_GECA04s01418g</name>
</gene>
<evidence type="ECO:0000256" key="1">
    <source>
        <dbReference type="SAM" id="MobiDB-lite"/>
    </source>
</evidence>
<accession>A0A0J9X628</accession>
<dbReference type="OrthoDB" id="434695at2759"/>
<dbReference type="Proteomes" id="UP000242525">
    <property type="component" value="Unassembled WGS sequence"/>
</dbReference>
<protein>
    <submittedName>
        <fullName evidence="2">Similar to Saccharomyces cerevisiae YOR299W BUD7 Member of the ChAPs family of proteins that forms the exomer complex to mediate export of specific cargo proteins from the Golgi to the plasma membrane</fullName>
    </submittedName>
</protein>
<dbReference type="AlphaFoldDB" id="A0A0J9X628"/>
<dbReference type="GO" id="GO:0006893">
    <property type="term" value="P:Golgi to plasma membrane transport"/>
    <property type="evidence" value="ECO:0007669"/>
    <property type="project" value="UniProtKB-ARBA"/>
</dbReference>
<dbReference type="PANTHER" id="PTHR31975">
    <property type="entry name" value="BUD SITE SELECTION PROTEIN 7-RELATED"/>
    <property type="match status" value="1"/>
</dbReference>
<dbReference type="Gene3D" id="1.25.40.10">
    <property type="entry name" value="Tetratricopeptide repeat domain"/>
    <property type="match status" value="1"/>
</dbReference>
<evidence type="ECO:0000313" key="2">
    <source>
        <dbReference type="EMBL" id="CDO52908.1"/>
    </source>
</evidence>
<dbReference type="PANTHER" id="PTHR31975:SF1">
    <property type="entry name" value="BUD SITE SELECTION PROTEIN 7-RELATED"/>
    <property type="match status" value="1"/>
</dbReference>
<organism evidence="2 3">
    <name type="scientific">Geotrichum candidum</name>
    <name type="common">Oospora lactis</name>
    <name type="synonym">Dipodascus geotrichum</name>
    <dbReference type="NCBI Taxonomy" id="1173061"/>
    <lineage>
        <taxon>Eukaryota</taxon>
        <taxon>Fungi</taxon>
        <taxon>Dikarya</taxon>
        <taxon>Ascomycota</taxon>
        <taxon>Saccharomycotina</taxon>
        <taxon>Dipodascomycetes</taxon>
        <taxon>Dipodascales</taxon>
        <taxon>Dipodascaceae</taxon>
        <taxon>Geotrichum</taxon>
    </lineage>
</organism>
<evidence type="ECO:0000313" key="3">
    <source>
        <dbReference type="Proteomes" id="UP000242525"/>
    </source>
</evidence>
<dbReference type="GO" id="GO:0034044">
    <property type="term" value="C:exomer complex"/>
    <property type="evidence" value="ECO:0007669"/>
    <property type="project" value="TreeGrafter"/>
</dbReference>
<dbReference type="STRING" id="1173061.A0A0J9X628"/>
<sequence length="650" mass="73987">MVFHTTVVPELLENELDESVNARTTSLSSFKELGPLDLVHLVKSSSKSSKPIGTYYYASCIDTSSSAAVAAYLTTLISTLGEEQHWLNRTAHWKTQSAICCSYNAFSRVDVRVLIKIPGSVESYIVDDRGDKRPATDAIWTETYLSAMVRSLLFADNENYSFITCWRRLNPLQTPELTERFFESFEALFFRGPGLGCVSEVQNATIVNNYLVDAFIKFVKITGKYEEAISVLSRLAKIDSDVLAITARVMLQNNDEVKAVQVMGNGILANPRDYNLLELQADYCAGKGKLEWALDCAIRAVNSAPAEFLPWARLVKIYTKMGNYEQALLTLNSCPMSTAKEIDLTKVPQPQSVLFPLPTDGVLKEIWNDDKPESVTSYDQSLLKLPAPTLKSTFAKAYELLTEIVSHIGWDALLKYRSNVFVMEEEYRKEKRVVRNNSIGTLKSANGILAKPDEVKDKRSTEEEEESLKLKEEEEAEADKMKTKRLCERWLDNLFMVLYEDLRVYTVWRAEYVHYQSQQMEYKKHSLDWEALGMVAWRLRHEDEAADAFHHALEQRFSNRVMWKLLEYYEHKGDNANILDAVVKLFAWNHRWYNEFSPKLITALRNLVAAEGATKIASKIEAKYAPDSIVELMDSALKDLTTFKAIGTDS</sequence>
<keyword evidence="3" id="KW-1185">Reference proteome</keyword>
<comment type="caution">
    <text evidence="2">The sequence shown here is derived from an EMBL/GenBank/DDBJ whole genome shotgun (WGS) entry which is preliminary data.</text>
</comment>
<dbReference type="InterPro" id="IPR015374">
    <property type="entry name" value="ChAPs"/>
</dbReference>
<name>A0A0J9X628_GEOCN</name>
<dbReference type="EMBL" id="CCBN010000004">
    <property type="protein sequence ID" value="CDO52908.1"/>
    <property type="molecule type" value="Genomic_DNA"/>
</dbReference>
<dbReference type="Pfam" id="PF09295">
    <property type="entry name" value="ChAPs"/>
    <property type="match status" value="1"/>
</dbReference>
<feature type="region of interest" description="Disordered" evidence="1">
    <location>
        <begin position="453"/>
        <end position="474"/>
    </location>
</feature>
<reference evidence="2" key="1">
    <citation type="submission" date="2014-03" db="EMBL/GenBank/DDBJ databases">
        <authorList>
            <person name="Casaregola S."/>
        </authorList>
    </citation>
    <scope>NUCLEOTIDE SEQUENCE [LARGE SCALE GENOMIC DNA]</scope>
    <source>
        <strain evidence="2">CLIB 918</strain>
    </source>
</reference>
<proteinExistence type="predicted"/>